<evidence type="ECO:0000313" key="4">
    <source>
        <dbReference type="Proteomes" id="UP000324748"/>
    </source>
</evidence>
<dbReference type="EMBL" id="VSWC01000066">
    <property type="protein sequence ID" value="KAA1098074.1"/>
    <property type="molecule type" value="Genomic_DNA"/>
</dbReference>
<dbReference type="OrthoDB" id="2506685at2759"/>
<evidence type="ECO:0000313" key="3">
    <source>
        <dbReference type="EMBL" id="KAA1116960.1"/>
    </source>
</evidence>
<dbReference type="AlphaFoldDB" id="A0A5B0PBT7"/>
<evidence type="ECO:0000256" key="1">
    <source>
        <dbReference type="SAM" id="MobiDB-lite"/>
    </source>
</evidence>
<gene>
    <name evidence="2" type="ORF">PGT21_027917</name>
    <name evidence="3" type="ORF">PGTUg99_032222</name>
</gene>
<organism evidence="2 4">
    <name type="scientific">Puccinia graminis f. sp. tritici</name>
    <dbReference type="NCBI Taxonomy" id="56615"/>
    <lineage>
        <taxon>Eukaryota</taxon>
        <taxon>Fungi</taxon>
        <taxon>Dikarya</taxon>
        <taxon>Basidiomycota</taxon>
        <taxon>Pucciniomycotina</taxon>
        <taxon>Pucciniomycetes</taxon>
        <taxon>Pucciniales</taxon>
        <taxon>Pucciniaceae</taxon>
        <taxon>Puccinia</taxon>
    </lineage>
</organism>
<reference evidence="4 5" key="1">
    <citation type="submission" date="2019-05" db="EMBL/GenBank/DDBJ databases">
        <title>Emergence of the Ug99 lineage of the wheat stem rust pathogen through somatic hybridization.</title>
        <authorList>
            <person name="Li F."/>
            <person name="Upadhyaya N.M."/>
            <person name="Sperschneider J."/>
            <person name="Matny O."/>
            <person name="Nguyen-Phuc H."/>
            <person name="Mago R."/>
            <person name="Raley C."/>
            <person name="Miller M.E."/>
            <person name="Silverstein K.A.T."/>
            <person name="Henningsen E."/>
            <person name="Hirsch C.D."/>
            <person name="Visser B."/>
            <person name="Pretorius Z.A."/>
            <person name="Steffenson B.J."/>
            <person name="Schwessinger B."/>
            <person name="Dodds P.N."/>
            <person name="Figueroa M."/>
        </authorList>
    </citation>
    <scope>NUCLEOTIDE SEQUENCE [LARGE SCALE GENOMIC DNA]</scope>
    <source>
        <strain evidence="2">21-0</strain>
        <strain evidence="3 5">Ug99</strain>
    </source>
</reference>
<proteinExistence type="predicted"/>
<dbReference type="PANTHER" id="PTHR33246">
    <property type="entry name" value="CCHC-TYPE DOMAIN-CONTAINING PROTEIN"/>
    <property type="match status" value="1"/>
</dbReference>
<dbReference type="EMBL" id="VDEP01000270">
    <property type="protein sequence ID" value="KAA1116960.1"/>
    <property type="molecule type" value="Genomic_DNA"/>
</dbReference>
<comment type="caution">
    <text evidence="2">The sequence shown here is derived from an EMBL/GenBank/DDBJ whole genome shotgun (WGS) entry which is preliminary data.</text>
</comment>
<feature type="region of interest" description="Disordered" evidence="1">
    <location>
        <begin position="308"/>
        <end position="373"/>
    </location>
</feature>
<evidence type="ECO:0000313" key="2">
    <source>
        <dbReference type="EMBL" id="KAA1098074.1"/>
    </source>
</evidence>
<keyword evidence="4" id="KW-1185">Reference proteome</keyword>
<evidence type="ECO:0000313" key="5">
    <source>
        <dbReference type="Proteomes" id="UP000325313"/>
    </source>
</evidence>
<dbReference type="SUPFAM" id="SSF57997">
    <property type="entry name" value="Tropomyosin"/>
    <property type="match status" value="1"/>
</dbReference>
<feature type="compositionally biased region" description="Acidic residues" evidence="1">
    <location>
        <begin position="308"/>
        <end position="353"/>
    </location>
</feature>
<accession>A0A5B0PBT7</accession>
<sequence length="754" mass="86629">MSSSMLSPPWMKNKKTGNLPLFRAGIDKNLEMDEPTYQQPKQQESIYQQPTTQKEPVLIEQPGLFYDGHHFMQFLRQYEMTADSLNATKYDRALQIGRFVRTEELKCQIESMDGYEECDWDILRASMFELWGDEYEIWYTATDLVNLSEEFSRDNKTVSYQAFQTYLQNFSEILDFLLIQKQLRSRQDALVLFISAFPQELQRNIKRNLNHNGQLRQAPNGSRLPPLWEHLTEAAGIEIKLQEEYQKWSRTFEAPAKHPTNVTQSVKELAKEIESLKQQLQDSQPPVICNTPHPLSQLEPATDYMELETDDTEPATDYTELETDDTEPATDYTELETDDTEPATDYTELETDDTEPRMDYTELETDDTEPAMDYTEPAMDYTELATDHTEPAMDYTELATDHTEPAMDYTEPAMDYAELATDHTEPAMDYTEPAKDYMEPAKDYTELAKDYTEPETNYTEPTIADTEKSIDVTIPVALLNMTEPVTTTKLLDLEEWKAASINVMDTPMELVHTVIRIPDIILDEPDTENNVDQEEILDQSNQPETLDHLPNPVKMKNLLLAETSKEDHKFPAIPGKFWIRNINQYLEIKIFNKQLFKPLLDIFGLLRINNHSSQHLEMENTQIEEPKDKIISVHSPLAPENLETTDLPISSQPFTPSISTASIPEKVFSIPTPPDPPDITATLINPQNEANWKTRQLSNLPINNIALSKLPRELFLLIYLLQKILPQLPISIPPDPLQKPYGNIKLPRLLVGVG</sequence>
<name>A0A5B0PBT7_PUCGR</name>
<dbReference type="Proteomes" id="UP000324748">
    <property type="component" value="Unassembled WGS sequence"/>
</dbReference>
<dbReference type="Proteomes" id="UP000325313">
    <property type="component" value="Unassembled WGS sequence"/>
</dbReference>
<feature type="compositionally biased region" description="Acidic residues" evidence="1">
    <location>
        <begin position="361"/>
        <end position="370"/>
    </location>
</feature>
<dbReference type="PANTHER" id="PTHR33246:SF51">
    <property type="entry name" value="MYB_SANT-LIKE DOMAIN-CONTAINING PROTEIN"/>
    <property type="match status" value="1"/>
</dbReference>
<protein>
    <submittedName>
        <fullName evidence="2">Uncharacterized protein</fullName>
    </submittedName>
</protein>